<evidence type="ECO:0000256" key="2">
    <source>
        <dbReference type="ARBA" id="ARBA00005684"/>
    </source>
</evidence>
<dbReference type="PANTHER" id="PTHR32438">
    <property type="entry name" value="4-ALPHA-GLUCANOTRANSFERASE DPE1, CHLOROPLASTIC/AMYLOPLASTIC"/>
    <property type="match status" value="1"/>
</dbReference>
<evidence type="ECO:0000313" key="12">
    <source>
        <dbReference type="EMBL" id="SCJ75567.1"/>
    </source>
</evidence>
<dbReference type="EMBL" id="FMHG01000001">
    <property type="protein sequence ID" value="SCJ75567.1"/>
    <property type="molecule type" value="Genomic_DNA"/>
</dbReference>
<evidence type="ECO:0000256" key="1">
    <source>
        <dbReference type="ARBA" id="ARBA00000439"/>
    </source>
</evidence>
<keyword evidence="5 10" id="KW-0328">Glycosyltransferase</keyword>
<dbReference type="SUPFAM" id="SSF51445">
    <property type="entry name" value="(Trans)glycosidases"/>
    <property type="match status" value="1"/>
</dbReference>
<sequence>MERASGILCHITSLPAPQGIGTLGRTAYRFIDFLHGAGQRYWQMLPIGPTTYGDSPYQSPSAFAGNPNFIDLDMLADEGLLDIEDYADFDWGDDPQRVDYQQIYRHRQAVLQLAWQRGRDRDRRQVDAFLQEQAFWLPDYALFVALKRHFDQQPWYTWPEDIRSRQPQALEHYRQLLREQVDCAVYIQYLFFKQFARLKRYAGKKGVLLFGDTPLYVALDSADVWAQSRLFCLDEQLRPTAVAGVPPDYFSATGQLWGNPLYRWEQMAAEQYSWWIERLRVAFSLFDLLRIDHFRGFAGYWSIPYGDRTAAGGHWEKGPGLDFFRAVVTELGRVSIVAEDLGVLTDDVLQLLEETGFPGMKVLEFAFGGGPDNLYLPHNHTPGSVVYLGTHDNDTLAGWIATAPRKTLQHAQAYLGAAQPRLLADSMLRAAWQSVCDLAIVQVQDLLGLGSEARMNTPSTASGNWTWRLREGQLTPALQEQLRQMTELYGRIVAEKEQSAGEGGHNRPNFERADR</sequence>
<evidence type="ECO:0000256" key="6">
    <source>
        <dbReference type="ARBA" id="ARBA00022679"/>
    </source>
</evidence>
<keyword evidence="7 10" id="KW-0119">Carbohydrate metabolism</keyword>
<protein>
    <recommendedName>
        <fullName evidence="4 10">4-alpha-glucanotransferase</fullName>
        <ecNumber evidence="3 10">2.4.1.25</ecNumber>
    </recommendedName>
    <alternativeName>
        <fullName evidence="8 10">Amylomaltase</fullName>
    </alternativeName>
    <alternativeName>
        <fullName evidence="9 10">Disproportionating enzyme</fullName>
    </alternativeName>
</protein>
<evidence type="ECO:0000256" key="3">
    <source>
        <dbReference type="ARBA" id="ARBA00012560"/>
    </source>
</evidence>
<feature type="region of interest" description="Disordered" evidence="11">
    <location>
        <begin position="496"/>
        <end position="515"/>
    </location>
</feature>
<dbReference type="GO" id="GO:0005975">
    <property type="term" value="P:carbohydrate metabolic process"/>
    <property type="evidence" value="ECO:0007669"/>
    <property type="project" value="InterPro"/>
</dbReference>
<comment type="catalytic activity">
    <reaction evidence="1 10">
        <text>Transfers a segment of a (1-&gt;4)-alpha-D-glucan to a new position in an acceptor, which may be glucose or a (1-&gt;4)-alpha-D-glucan.</text>
        <dbReference type="EC" id="2.4.1.25"/>
    </reaction>
</comment>
<dbReference type="AlphaFoldDB" id="A0A1C6J0G6"/>
<dbReference type="InterPro" id="IPR017853">
    <property type="entry name" value="GH"/>
</dbReference>
<evidence type="ECO:0000256" key="10">
    <source>
        <dbReference type="RuleBase" id="RU361207"/>
    </source>
</evidence>
<dbReference type="NCBIfam" id="NF011080">
    <property type="entry name" value="PRK14508.1-3"/>
    <property type="match status" value="1"/>
</dbReference>
<evidence type="ECO:0000256" key="9">
    <source>
        <dbReference type="ARBA" id="ARBA00031501"/>
    </source>
</evidence>
<proteinExistence type="inferred from homology"/>
<evidence type="ECO:0000256" key="4">
    <source>
        <dbReference type="ARBA" id="ARBA00020295"/>
    </source>
</evidence>
<dbReference type="EC" id="2.4.1.25" evidence="3 10"/>
<dbReference type="GO" id="GO:0004134">
    <property type="term" value="F:4-alpha-glucanotransferase activity"/>
    <property type="evidence" value="ECO:0007669"/>
    <property type="project" value="UniProtKB-EC"/>
</dbReference>
<dbReference type="InterPro" id="IPR003385">
    <property type="entry name" value="Glyco_hydro_77"/>
</dbReference>
<dbReference type="PANTHER" id="PTHR32438:SF5">
    <property type="entry name" value="4-ALPHA-GLUCANOTRANSFERASE DPE1, CHLOROPLASTIC_AMYLOPLASTIC"/>
    <property type="match status" value="1"/>
</dbReference>
<evidence type="ECO:0000256" key="8">
    <source>
        <dbReference type="ARBA" id="ARBA00031423"/>
    </source>
</evidence>
<comment type="similarity">
    <text evidence="2 10">Belongs to the disproportionating enzyme family.</text>
</comment>
<dbReference type="Gene3D" id="3.20.20.80">
    <property type="entry name" value="Glycosidases"/>
    <property type="match status" value="1"/>
</dbReference>
<gene>
    <name evidence="12" type="primary">malQ</name>
    <name evidence="12" type="ORF">SAMEA3545359_01817</name>
</gene>
<evidence type="ECO:0000256" key="11">
    <source>
        <dbReference type="SAM" id="MobiDB-lite"/>
    </source>
</evidence>
<organism evidence="12">
    <name type="scientific">uncultured Anaerotruncus sp</name>
    <dbReference type="NCBI Taxonomy" id="905011"/>
    <lineage>
        <taxon>Bacteria</taxon>
        <taxon>Bacillati</taxon>
        <taxon>Bacillota</taxon>
        <taxon>Clostridia</taxon>
        <taxon>Eubacteriales</taxon>
        <taxon>Oscillospiraceae</taxon>
        <taxon>Anaerotruncus</taxon>
        <taxon>environmental samples</taxon>
    </lineage>
</organism>
<dbReference type="Pfam" id="PF02446">
    <property type="entry name" value="Glyco_hydro_77"/>
    <property type="match status" value="1"/>
</dbReference>
<accession>A0A1C6J0G6</accession>
<reference evidence="12" key="1">
    <citation type="submission" date="2015-09" db="EMBL/GenBank/DDBJ databases">
        <authorList>
            <consortium name="Pathogen Informatics"/>
        </authorList>
    </citation>
    <scope>NUCLEOTIDE SEQUENCE</scope>
    <source>
        <strain evidence="12">2789STDY5834896</strain>
    </source>
</reference>
<keyword evidence="6 10" id="KW-0808">Transferase</keyword>
<name>A0A1C6J0G6_9FIRM</name>
<evidence type="ECO:0000256" key="7">
    <source>
        <dbReference type="ARBA" id="ARBA00023277"/>
    </source>
</evidence>
<evidence type="ECO:0000256" key="5">
    <source>
        <dbReference type="ARBA" id="ARBA00022676"/>
    </source>
</evidence>
<dbReference type="NCBIfam" id="TIGR00217">
    <property type="entry name" value="malQ"/>
    <property type="match status" value="1"/>
</dbReference>